<reference evidence="6" key="1">
    <citation type="submission" date="2022-07" db="EMBL/GenBank/DDBJ databases">
        <authorList>
            <person name="Trinca V."/>
            <person name="Uliana J.V.C."/>
            <person name="Torres T.T."/>
            <person name="Ward R.J."/>
            <person name="Monesi N."/>
        </authorList>
    </citation>
    <scope>NUCLEOTIDE SEQUENCE</scope>
    <source>
        <strain evidence="6">HSMRA1968</strain>
        <tissue evidence="6">Whole embryos</tissue>
    </source>
</reference>
<protein>
    <submittedName>
        <fullName evidence="6">Heat shock protein 27</fullName>
    </submittedName>
</protein>
<proteinExistence type="inferred from homology"/>
<comment type="caution">
    <text evidence="6">The sequence shown here is derived from an EMBL/GenBank/DDBJ whole genome shotgun (WGS) entry which is preliminary data.</text>
</comment>
<dbReference type="GO" id="GO:0042026">
    <property type="term" value="P:protein refolding"/>
    <property type="evidence" value="ECO:0007669"/>
    <property type="project" value="TreeGrafter"/>
</dbReference>
<comment type="similarity">
    <text evidence="2 3">Belongs to the small heat shock protein (HSP20) family.</text>
</comment>
<feature type="region of interest" description="Disordered" evidence="4">
    <location>
        <begin position="167"/>
        <end position="199"/>
    </location>
</feature>
<dbReference type="InterPro" id="IPR001436">
    <property type="entry name" value="Alpha-crystallin/sHSP_animal"/>
</dbReference>
<dbReference type="PANTHER" id="PTHR45640:SF13">
    <property type="entry name" value="HEAT SHOCK PROTEIN 22-RELATED"/>
    <property type="match status" value="1"/>
</dbReference>
<dbReference type="Gene3D" id="2.60.40.790">
    <property type="match status" value="1"/>
</dbReference>
<feature type="compositionally biased region" description="Basic and acidic residues" evidence="4">
    <location>
        <begin position="181"/>
        <end position="199"/>
    </location>
</feature>
<sequence>MSLLPLLIELSDELSQASSNCWNNFGRGIFSHELDRLPSSLWNQYYTGYQRPCRFLSELLNATNSDDIPKSTIGKDGFQVCLDVQQFAPNEISVKTVDNDIVVEANHEERQDEHGYISRQFKRRYTLPKGFDIKDVATQLSSDGVLTIKAPPKVKAVDDGSVRVLQIQQTGPARLNTGNKDNAKPIEEEKPEAPKNGKK</sequence>
<dbReference type="PANTHER" id="PTHR45640">
    <property type="entry name" value="HEAT SHOCK PROTEIN HSP-12.2-RELATED"/>
    <property type="match status" value="1"/>
</dbReference>
<dbReference type="GO" id="GO:0005737">
    <property type="term" value="C:cytoplasm"/>
    <property type="evidence" value="ECO:0007669"/>
    <property type="project" value="TreeGrafter"/>
</dbReference>
<dbReference type="InterPro" id="IPR008978">
    <property type="entry name" value="HSP20-like_chaperone"/>
</dbReference>
<gene>
    <name evidence="6" type="primary">Hsp27</name>
    <name evidence="6" type="ORF">Bhyg_05667</name>
</gene>
<dbReference type="OrthoDB" id="1431247at2759"/>
<evidence type="ECO:0000259" key="5">
    <source>
        <dbReference type="PROSITE" id="PS01031"/>
    </source>
</evidence>
<dbReference type="CDD" id="cd06526">
    <property type="entry name" value="metazoan_ACD"/>
    <property type="match status" value="1"/>
</dbReference>
<dbReference type="EMBL" id="WJQU01000002">
    <property type="protein sequence ID" value="KAJ6640735.1"/>
    <property type="molecule type" value="Genomic_DNA"/>
</dbReference>
<dbReference type="PROSITE" id="PS01031">
    <property type="entry name" value="SHSP"/>
    <property type="match status" value="1"/>
</dbReference>
<accession>A0A9Q0S239</accession>
<dbReference type="SUPFAM" id="SSF49764">
    <property type="entry name" value="HSP20-like chaperones"/>
    <property type="match status" value="1"/>
</dbReference>
<evidence type="ECO:0000313" key="6">
    <source>
        <dbReference type="EMBL" id="KAJ6640735.1"/>
    </source>
</evidence>
<dbReference type="AlphaFoldDB" id="A0A9Q0S239"/>
<keyword evidence="1 6" id="KW-0346">Stress response</keyword>
<dbReference type="Pfam" id="PF00011">
    <property type="entry name" value="HSP20"/>
    <property type="match status" value="1"/>
</dbReference>
<name>A0A9Q0S239_9DIPT</name>
<feature type="domain" description="SHSP" evidence="5">
    <location>
        <begin position="59"/>
        <end position="170"/>
    </location>
</feature>
<dbReference type="Proteomes" id="UP001151699">
    <property type="component" value="Chromosome B"/>
</dbReference>
<evidence type="ECO:0000256" key="3">
    <source>
        <dbReference type="RuleBase" id="RU003616"/>
    </source>
</evidence>
<evidence type="ECO:0000256" key="4">
    <source>
        <dbReference type="SAM" id="MobiDB-lite"/>
    </source>
</evidence>
<organism evidence="6 7">
    <name type="scientific">Pseudolycoriella hygida</name>
    <dbReference type="NCBI Taxonomy" id="35572"/>
    <lineage>
        <taxon>Eukaryota</taxon>
        <taxon>Metazoa</taxon>
        <taxon>Ecdysozoa</taxon>
        <taxon>Arthropoda</taxon>
        <taxon>Hexapoda</taxon>
        <taxon>Insecta</taxon>
        <taxon>Pterygota</taxon>
        <taxon>Neoptera</taxon>
        <taxon>Endopterygota</taxon>
        <taxon>Diptera</taxon>
        <taxon>Nematocera</taxon>
        <taxon>Sciaroidea</taxon>
        <taxon>Sciaridae</taxon>
        <taxon>Pseudolycoriella</taxon>
    </lineage>
</organism>
<keyword evidence="7" id="KW-1185">Reference proteome</keyword>
<evidence type="ECO:0000313" key="7">
    <source>
        <dbReference type="Proteomes" id="UP001151699"/>
    </source>
</evidence>
<dbReference type="GO" id="GO:0009408">
    <property type="term" value="P:response to heat"/>
    <property type="evidence" value="ECO:0007669"/>
    <property type="project" value="TreeGrafter"/>
</dbReference>
<feature type="compositionally biased region" description="Polar residues" evidence="4">
    <location>
        <begin position="167"/>
        <end position="180"/>
    </location>
</feature>
<dbReference type="GO" id="GO:0051082">
    <property type="term" value="F:unfolded protein binding"/>
    <property type="evidence" value="ECO:0007669"/>
    <property type="project" value="TreeGrafter"/>
</dbReference>
<evidence type="ECO:0000256" key="1">
    <source>
        <dbReference type="ARBA" id="ARBA00023016"/>
    </source>
</evidence>
<evidence type="ECO:0000256" key="2">
    <source>
        <dbReference type="PROSITE-ProRule" id="PRU00285"/>
    </source>
</evidence>
<dbReference type="GO" id="GO:0005634">
    <property type="term" value="C:nucleus"/>
    <property type="evidence" value="ECO:0007669"/>
    <property type="project" value="TreeGrafter"/>
</dbReference>
<dbReference type="InterPro" id="IPR002068">
    <property type="entry name" value="A-crystallin/Hsp20_dom"/>
</dbReference>